<dbReference type="OrthoDB" id="188713at2759"/>
<accession>A0A7M7MM28</accession>
<accession>A0A8B8H217</accession>
<gene>
    <name evidence="3" type="primary">LOC100578363</name>
</gene>
<organism evidence="1">
    <name type="scientific">Apis mellifera</name>
    <name type="common">Honeybee</name>
    <dbReference type="NCBI Taxonomy" id="7460"/>
    <lineage>
        <taxon>Eukaryota</taxon>
        <taxon>Metazoa</taxon>
        <taxon>Ecdysozoa</taxon>
        <taxon>Arthropoda</taxon>
        <taxon>Hexapoda</taxon>
        <taxon>Insecta</taxon>
        <taxon>Pterygota</taxon>
        <taxon>Neoptera</taxon>
        <taxon>Endopterygota</taxon>
        <taxon>Hymenoptera</taxon>
        <taxon>Apocrita</taxon>
        <taxon>Aculeata</taxon>
        <taxon>Apoidea</taxon>
        <taxon>Anthophila</taxon>
        <taxon>Apidae</taxon>
        <taxon>Apis</taxon>
    </lineage>
</organism>
<dbReference type="Proteomes" id="UP000005203">
    <property type="component" value="Linkage group LG8"/>
</dbReference>
<dbReference type="EnsemblMetazoa" id="XM_026442247">
    <property type="protein sequence ID" value="XP_026298032"/>
    <property type="gene ID" value="LOC100578363"/>
</dbReference>
<evidence type="ECO:0000313" key="3">
    <source>
        <dbReference type="RefSeq" id="XP_026298032.1"/>
    </source>
</evidence>
<proteinExistence type="predicted"/>
<dbReference type="GeneID" id="100578363"/>
<sequence>MYRSGINILNGFQDINKLNFEDVQDINFFSFQYEFETMWFVIILDTSKLSLYQINNGSFYNISDYFVRNGTQIIVNSCTYGALFIIQNQNGPILILSFTKILDKYYLQQIQDFELNNTTHLSIWNGINQLRLAIVSHSNISIYTWFNNYFDLMQIINISTKKVIPFQSKGFMYLAVTGSTTLIFKYFLKSNKFLIIQRLPSSQDVSYFQLNKQHFVEYFLILSMKSSIIIYKELHNRFVPFQQISFSKIIVPIISNKAIVVLTLHKDTIIAYQYDGWKFIKINTKLFGIIQYNLIILYGKELLLIKNKNNKWTLKQLLWIKKKSYKDLREEIKIWNINVKNKFQKITEEIPNFKLNFKILKSHIDQLQVHNINNYNLQTLKNASKQYNKLINKFQAQKIIINNKWHSKNLIVASLHAKKIQIKCKTNCKFNRLYVKKNHNFLFKLIIPKNKNQLLDFKELNIKEIKNWKCPFLSLAIKDIIIHKLINGISLNYLQKNALKIINDQEVFGKHIFINMKAINVSMPLNIATYFTNQEIRLKEIKVKQLNLTTGGILLPLNSLSTTVINFIKTPQLKIKNNISLKGKQTGKGSMRLGPVIDITKSMNLYNNFNLENVKIENLKSIDLITKTGSIKNTLSNAITLYDNVPISLILSSEKMKWSNITLHKPKKWITVNFQNISIISGKKHIYHNVQITKFSYDNLKFSLNKDLFLKDSKLCATFIFAPKIRTLFLTGNNITVQKLFSSHVFGNIGLYSINNSIVSFNPVLSEKKYCHNVIAKNIFALQLNNLNLTDLKKLINTWIEPNFLNTSISTINLTTNILRPPIQFYIELPKIIKNIIFEQNVLVNNINGINFSNFLLNTIKFNDMVSVQNITFRNGISTNDIYVSHLPFNLISAKEDLNLYKKRISGSIKINAINLPYIFKIIENKTLIDISIMGSVKFCYEPTIKNINNIKLKKLSSEIWMVTNTITTLHGRNMHFHDIMIKKYIALNNLTNILSFKMWKNNLKSILSKTKLQEIEFPASFNDIKISNIVSSNISTIKSSLSDFNNIFENSLLKNKDQEVKTKWIFNKLKISDTGNLYIKQTINNLYLKSDVMKHNSKENIVTGKKKVLALIVENLNGYNFNKWTANALMKTKKNIIIDGRKKFNIVTFNNIKMSRTLMGYAIEKVLRKSTNQIIYSQKTIQGFINASEFIINGLINDVNLTKLVHHQLKKNNPLQTIRTGIELHNNLNIIGNLTIKSAYEKSEMKIFDKNYSNAQTIIKRMKRFIRIAEIINIALQNRAMYINKLEIINDTIDAFNKSMIIQYNPVQCNSKKFSSYCISKYAKEFIFQTNIGNFILLQSIMMDEKEFIVLVKFNSISIYSFINIGNNFVHLKDLYFPNIMDAFVEQKWHGFGLWIILRLISQTLVLLYQPWGNIQQYILPVTDVFSINRSPNDQLLLLLSNGIWDLEGLASPRNIIEIPLKGRIETVVDRFNYYIKCISKNETTLMKARYV</sequence>
<dbReference type="KEGG" id="ame:100578363"/>
<evidence type="ECO:0000313" key="2">
    <source>
        <dbReference type="Proteomes" id="UP000005203"/>
    </source>
</evidence>
<evidence type="ECO:0000313" key="1">
    <source>
        <dbReference type="EnsemblMetazoa" id="XP_026298032"/>
    </source>
</evidence>
<reference evidence="1" key="1">
    <citation type="submission" date="2021-01" db="UniProtKB">
        <authorList>
            <consortium name="EnsemblMetazoa"/>
        </authorList>
    </citation>
    <scope>IDENTIFICATION</scope>
    <source>
        <strain evidence="1">DH4</strain>
    </source>
</reference>
<keyword evidence="2" id="KW-1185">Reference proteome</keyword>
<protein>
    <submittedName>
        <fullName evidence="3">Uncharacterized protein LOC100578363</fullName>
    </submittedName>
</protein>
<reference evidence="3" key="2">
    <citation type="submission" date="2025-04" db="UniProtKB">
        <authorList>
            <consortium name="RefSeq"/>
        </authorList>
    </citation>
    <scope>IDENTIFICATION</scope>
    <source>
        <strain evidence="3">DH4</strain>
        <tissue evidence="3">Whole body</tissue>
    </source>
</reference>
<name>A0A7M7MM28_APIME</name>
<dbReference type="RefSeq" id="XP_026298032.1">
    <property type="nucleotide sequence ID" value="XM_026442247.1"/>
</dbReference>